<keyword evidence="4" id="KW-1185">Reference proteome</keyword>
<keyword evidence="2" id="KW-0812">Transmembrane</keyword>
<keyword evidence="2" id="KW-1133">Transmembrane helix</keyword>
<accession>A0ABP8ZUY5</accession>
<feature type="transmembrane region" description="Helical" evidence="2">
    <location>
        <begin position="7"/>
        <end position="25"/>
    </location>
</feature>
<keyword evidence="2" id="KW-0472">Membrane</keyword>
<evidence type="ECO:0000313" key="3">
    <source>
        <dbReference type="EMBL" id="GAA4766592.1"/>
    </source>
</evidence>
<dbReference type="RefSeq" id="WP_345610086.1">
    <property type="nucleotide sequence ID" value="NZ_BAABJV010000002.1"/>
</dbReference>
<protein>
    <recommendedName>
        <fullName evidence="5">Integral membrane protein</fullName>
    </recommendedName>
</protein>
<organism evidence="3 4">
    <name type="scientific">Streptomyces sanyensis</name>
    <dbReference type="NCBI Taxonomy" id="568869"/>
    <lineage>
        <taxon>Bacteria</taxon>
        <taxon>Bacillati</taxon>
        <taxon>Actinomycetota</taxon>
        <taxon>Actinomycetes</taxon>
        <taxon>Kitasatosporales</taxon>
        <taxon>Streptomycetaceae</taxon>
        <taxon>Streptomyces</taxon>
    </lineage>
</organism>
<feature type="transmembrane region" description="Helical" evidence="2">
    <location>
        <begin position="157"/>
        <end position="176"/>
    </location>
</feature>
<comment type="caution">
    <text evidence="3">The sequence shown here is derived from an EMBL/GenBank/DDBJ whole genome shotgun (WGS) entry which is preliminary data.</text>
</comment>
<feature type="transmembrane region" description="Helical" evidence="2">
    <location>
        <begin position="123"/>
        <end position="145"/>
    </location>
</feature>
<reference evidence="4" key="1">
    <citation type="journal article" date="2019" name="Int. J. Syst. Evol. Microbiol.">
        <title>The Global Catalogue of Microorganisms (GCM) 10K type strain sequencing project: providing services to taxonomists for standard genome sequencing and annotation.</title>
        <authorList>
            <consortium name="The Broad Institute Genomics Platform"/>
            <consortium name="The Broad Institute Genome Sequencing Center for Infectious Disease"/>
            <person name="Wu L."/>
            <person name="Ma J."/>
        </authorList>
    </citation>
    <scope>NUCLEOTIDE SEQUENCE [LARGE SCALE GENOMIC DNA]</scope>
    <source>
        <strain evidence="4">JCM 18324</strain>
    </source>
</reference>
<feature type="transmembrane region" description="Helical" evidence="2">
    <location>
        <begin position="31"/>
        <end position="55"/>
    </location>
</feature>
<dbReference type="EMBL" id="BAABJV010000002">
    <property type="protein sequence ID" value="GAA4766592.1"/>
    <property type="molecule type" value="Genomic_DNA"/>
</dbReference>
<evidence type="ECO:0000256" key="1">
    <source>
        <dbReference type="SAM" id="MobiDB-lite"/>
    </source>
</evidence>
<feature type="region of interest" description="Disordered" evidence="1">
    <location>
        <begin position="276"/>
        <end position="302"/>
    </location>
</feature>
<evidence type="ECO:0008006" key="5">
    <source>
        <dbReference type="Google" id="ProtNLM"/>
    </source>
</evidence>
<proteinExistence type="predicted"/>
<evidence type="ECO:0000313" key="4">
    <source>
        <dbReference type="Proteomes" id="UP001501147"/>
    </source>
</evidence>
<sequence length="302" mass="31346">MRRAARVALWLLLPGELVVLVLLVGGVEVPFAVVAAAEVLVLAVLALEAAVWFGLYRAARRAGLPPGAASARAVRGLLPPVAARLAAHELRALHSLVLWALRRRHGVRGGEVVAAGYTGPQTALLWGMVFVSVVETVALAVLIPWPLVHAVALVLDVYGVLFLVALHASCVTRPHVVGADRSLRLRYGALFDLRIPAEAIAGARIERRFPEGRLVHAREDGGLELIVGGQTTVAVELSRPLSYLRPLGGRAEAVGSVRFHADDPAAVVAALRPSGPPVGPGAGVAAPTGPGSAVGRGTGTDA</sequence>
<gene>
    <name evidence="3" type="ORF">GCM10023329_11030</name>
</gene>
<name>A0ABP8ZUY5_9ACTN</name>
<dbReference type="Proteomes" id="UP001501147">
    <property type="component" value="Unassembled WGS sequence"/>
</dbReference>
<evidence type="ECO:0000256" key="2">
    <source>
        <dbReference type="SAM" id="Phobius"/>
    </source>
</evidence>
<feature type="compositionally biased region" description="Gly residues" evidence="1">
    <location>
        <begin position="292"/>
        <end position="302"/>
    </location>
</feature>